<dbReference type="SUPFAM" id="SSF48371">
    <property type="entry name" value="ARM repeat"/>
    <property type="match status" value="2"/>
</dbReference>
<dbReference type="STRING" id="6832.A0A553P7N8"/>
<dbReference type="AlphaFoldDB" id="A0A553P7N8"/>
<dbReference type="InterPro" id="IPR001313">
    <property type="entry name" value="Pumilio_RNA-bd_rpt"/>
</dbReference>
<protein>
    <recommendedName>
        <fullName evidence="5">Nucleolar protein 9</fullName>
    </recommendedName>
</protein>
<dbReference type="OrthoDB" id="9987665at2759"/>
<dbReference type="InterPro" id="IPR016024">
    <property type="entry name" value="ARM-type_fold"/>
</dbReference>
<keyword evidence="1" id="KW-0677">Repeat</keyword>
<name>A0A553P7N8_TIGCA</name>
<evidence type="ECO:0008006" key="5">
    <source>
        <dbReference type="Google" id="ProtNLM"/>
    </source>
</evidence>
<keyword evidence="4" id="KW-1185">Reference proteome</keyword>
<dbReference type="GO" id="GO:0005730">
    <property type="term" value="C:nucleolus"/>
    <property type="evidence" value="ECO:0007669"/>
    <property type="project" value="TreeGrafter"/>
</dbReference>
<accession>A0A553P7N8</accession>
<dbReference type="OMA" id="HHLVRNF"/>
<dbReference type="PANTHER" id="PTHR13102">
    <property type="entry name" value="NUCLEOLAR PROTEIN 9"/>
    <property type="match status" value="1"/>
</dbReference>
<dbReference type="Gene3D" id="1.25.10.10">
    <property type="entry name" value="Leucine-rich Repeat Variant"/>
    <property type="match status" value="2"/>
</dbReference>
<dbReference type="InterPro" id="IPR011989">
    <property type="entry name" value="ARM-like"/>
</dbReference>
<dbReference type="Pfam" id="PF22493">
    <property type="entry name" value="PUF_NOP9"/>
    <property type="match status" value="1"/>
</dbReference>
<dbReference type="GO" id="GO:0000472">
    <property type="term" value="P:endonucleolytic cleavage to generate mature 5'-end of SSU-rRNA from (SSU-rRNA, 5.8S rRNA, LSU-rRNA)"/>
    <property type="evidence" value="ECO:0007669"/>
    <property type="project" value="TreeGrafter"/>
</dbReference>
<dbReference type="GO" id="GO:0000480">
    <property type="term" value="P:endonucleolytic cleavage in 5'-ETS of tricistronic rRNA transcript (SSU-rRNA, 5.8S rRNA, LSU-rRNA)"/>
    <property type="evidence" value="ECO:0007669"/>
    <property type="project" value="TreeGrafter"/>
</dbReference>
<evidence type="ECO:0000313" key="3">
    <source>
        <dbReference type="EMBL" id="TRY73701.1"/>
    </source>
</evidence>
<dbReference type="GO" id="GO:0003723">
    <property type="term" value="F:RNA binding"/>
    <property type="evidence" value="ECO:0007669"/>
    <property type="project" value="InterPro"/>
</dbReference>
<dbReference type="GO" id="GO:0030688">
    <property type="term" value="C:preribosome, small subunit precursor"/>
    <property type="evidence" value="ECO:0007669"/>
    <property type="project" value="TreeGrafter"/>
</dbReference>
<gene>
    <name evidence="3" type="ORF">TCAL_00913</name>
</gene>
<feature type="region of interest" description="Disordered" evidence="2">
    <location>
        <begin position="587"/>
        <end position="662"/>
    </location>
</feature>
<dbReference type="EMBL" id="VCGU01000007">
    <property type="protein sequence ID" value="TRY73701.1"/>
    <property type="molecule type" value="Genomic_DNA"/>
</dbReference>
<evidence type="ECO:0000313" key="4">
    <source>
        <dbReference type="Proteomes" id="UP000318571"/>
    </source>
</evidence>
<dbReference type="PANTHER" id="PTHR13102:SF0">
    <property type="entry name" value="NUCLEOLAR PROTEIN 9"/>
    <property type="match status" value="1"/>
</dbReference>
<evidence type="ECO:0000256" key="2">
    <source>
        <dbReference type="SAM" id="MobiDB-lite"/>
    </source>
</evidence>
<evidence type="ECO:0000256" key="1">
    <source>
        <dbReference type="ARBA" id="ARBA00022737"/>
    </source>
</evidence>
<dbReference type="Proteomes" id="UP000318571">
    <property type="component" value="Chromosome 3"/>
</dbReference>
<dbReference type="GO" id="GO:0000447">
    <property type="term" value="P:endonucleolytic cleavage in ITS1 to separate SSU-rRNA from 5.8S rRNA and LSU-rRNA from tricistronic rRNA transcript (SSU-rRNA, 5.8S rRNA, LSU-rRNA)"/>
    <property type="evidence" value="ECO:0007669"/>
    <property type="project" value="TreeGrafter"/>
</dbReference>
<comment type="caution">
    <text evidence="3">The sequence shown here is derived from an EMBL/GenBank/DDBJ whole genome shotgun (WGS) entry which is preliminary data.</text>
</comment>
<feature type="compositionally biased region" description="Acidic residues" evidence="2">
    <location>
        <begin position="626"/>
        <end position="636"/>
    </location>
</feature>
<dbReference type="InterPro" id="IPR040000">
    <property type="entry name" value="NOP9"/>
</dbReference>
<reference evidence="3 4" key="1">
    <citation type="journal article" date="2018" name="Nat. Ecol. Evol.">
        <title>Genomic signatures of mitonuclear coevolution across populations of Tigriopus californicus.</title>
        <authorList>
            <person name="Barreto F.S."/>
            <person name="Watson E.T."/>
            <person name="Lima T.G."/>
            <person name="Willett C.S."/>
            <person name="Edmands S."/>
            <person name="Li W."/>
            <person name="Burton R.S."/>
        </authorList>
    </citation>
    <scope>NUCLEOTIDE SEQUENCE [LARGE SCALE GENOMIC DNA]</scope>
    <source>
        <strain evidence="3 4">San Diego</strain>
    </source>
</reference>
<dbReference type="GO" id="GO:0000056">
    <property type="term" value="P:ribosomal small subunit export from nucleus"/>
    <property type="evidence" value="ECO:0007669"/>
    <property type="project" value="TreeGrafter"/>
</dbReference>
<organism evidence="3 4">
    <name type="scientific">Tigriopus californicus</name>
    <name type="common">Marine copepod</name>
    <dbReference type="NCBI Taxonomy" id="6832"/>
    <lineage>
        <taxon>Eukaryota</taxon>
        <taxon>Metazoa</taxon>
        <taxon>Ecdysozoa</taxon>
        <taxon>Arthropoda</taxon>
        <taxon>Crustacea</taxon>
        <taxon>Multicrustacea</taxon>
        <taxon>Hexanauplia</taxon>
        <taxon>Copepoda</taxon>
        <taxon>Harpacticoida</taxon>
        <taxon>Harpacticidae</taxon>
        <taxon>Tigriopus</taxon>
    </lineage>
</organism>
<proteinExistence type="predicted"/>
<dbReference type="SMART" id="SM00025">
    <property type="entry name" value="Pumilio"/>
    <property type="match status" value="5"/>
</dbReference>
<sequence length="662" mass="74440">MESPADYQRKKKKSKKSYLQKARRYGVRGILGRGRQIDQDTYDYYVRVLDTLNREAWDDEEGQAMFIANVFQQTEGEEWTLCGNQLCSRVLEKLLPFAQAAVRERFMSALAQDLRLTCTDAFSSHILERLLLLACFAPPTEADDDFRTFAQIWVLKVTKFVINNWDDFCPDVYASHILRTAFQCLSGIKLPVDVLRSRHSRNQVTGADQSTTFQDFEPTADSLAVLKLAAVKAKQMQNRDEVLHTDAAAGVVATLVTILCRKLPPTGRDLAQELLDQVLPRDLADEVPVVFQSEGLTRLLEALISECPAELVHQIHAQFFRSRLSRLARHATANFAVQKLLTACPDKATFETWYGEELDEQIEEIFASGNTGVILNIAKTCRKMSAKQAHFLVALMKALHCYEPVDQQTKLVPLLVHLRTKEGMEETTERMTVHIHGSLILQELLQFSKPIKAVSSLLAMDSSALKNLLSDPKGNYVTQTFMSSPTVGEKSRESLVKSLHGELVAMACSKHGSRSVDAIWSKTSLKGKEIVASELSQKEPLLNSNQFGKFIAQNCALSSFKRARDDWKANLLRTDKKRDMFQDIIGDLGDATQKPKPKAKVNDIEPPLSPTPKKEKKKKRKKADLAEDILALDEDATTNSPEVESIPKKKKKKKAKSYLDDL</sequence>
<dbReference type="GO" id="GO:0030686">
    <property type="term" value="C:90S preribosome"/>
    <property type="evidence" value="ECO:0007669"/>
    <property type="project" value="TreeGrafter"/>
</dbReference>